<dbReference type="EMBL" id="LHCI01000059">
    <property type="protein sequence ID" value="KOX91246.1"/>
    <property type="molecule type" value="Genomic_DNA"/>
</dbReference>
<gene>
    <name evidence="1" type="ORF">BVI061214_00039</name>
</gene>
<sequence length="30" mass="3178">MRRVPKRLKGMVQSLGEVRLGGGKAAPEGV</sequence>
<protein>
    <submittedName>
        <fullName evidence="1">Uncharacterized protein</fullName>
    </submittedName>
</protein>
<reference evidence="1 2" key="1">
    <citation type="submission" date="2015-07" db="EMBL/GenBank/DDBJ databases">
        <authorList>
            <person name="Noorani M."/>
        </authorList>
    </citation>
    <scope>NUCLEOTIDE SEQUENCE [LARGE SCALE GENOMIC DNA]</scope>
    <source>
        <strain evidence="2">ATCC 25104 / DSM 625 / JCM 10724 / NBRC 103206 / NCIMB 11243 / YT-1</strain>
    </source>
</reference>
<accession>A0A0N0BMR7</accession>
<evidence type="ECO:0000313" key="2">
    <source>
        <dbReference type="Proteomes" id="UP000037685"/>
    </source>
</evidence>
<organism evidence="1 2">
    <name type="scientific">Thermus aquaticus</name>
    <dbReference type="NCBI Taxonomy" id="271"/>
    <lineage>
        <taxon>Bacteria</taxon>
        <taxon>Thermotogati</taxon>
        <taxon>Deinococcota</taxon>
        <taxon>Deinococci</taxon>
        <taxon>Thermales</taxon>
        <taxon>Thermaceae</taxon>
        <taxon>Thermus</taxon>
    </lineage>
</organism>
<proteinExistence type="predicted"/>
<comment type="caution">
    <text evidence="1">The sequence shown here is derived from an EMBL/GenBank/DDBJ whole genome shotgun (WGS) entry which is preliminary data.</text>
</comment>
<evidence type="ECO:0000313" key="1">
    <source>
        <dbReference type="EMBL" id="KOX91246.1"/>
    </source>
</evidence>
<dbReference type="AlphaFoldDB" id="A0A0N0BMR7"/>
<dbReference type="Proteomes" id="UP000037685">
    <property type="component" value="Unassembled WGS sequence"/>
</dbReference>
<name>A0A0N0BMR7_THEAQ</name>